<evidence type="ECO:0008006" key="4">
    <source>
        <dbReference type="Google" id="ProtNLM"/>
    </source>
</evidence>
<reference evidence="2 3" key="2">
    <citation type="journal article" date="2011" name="Stand. Genomic Sci.">
        <title>Complete genome sequence of Paludibacter propionicigenes type strain (WB4).</title>
        <authorList>
            <person name="Gronow S."/>
            <person name="Munk C."/>
            <person name="Lapidus A."/>
            <person name="Nolan M."/>
            <person name="Lucas S."/>
            <person name="Hammon N."/>
            <person name="Deshpande S."/>
            <person name="Cheng J.F."/>
            <person name="Tapia R."/>
            <person name="Han C."/>
            <person name="Goodwin L."/>
            <person name="Pitluck S."/>
            <person name="Liolios K."/>
            <person name="Ivanova N."/>
            <person name="Mavromatis K."/>
            <person name="Mikhailova N."/>
            <person name="Pati A."/>
            <person name="Chen A."/>
            <person name="Palaniappan K."/>
            <person name="Land M."/>
            <person name="Hauser L."/>
            <person name="Chang Y.J."/>
            <person name="Jeffries C.D."/>
            <person name="Brambilla E."/>
            <person name="Rohde M."/>
            <person name="Goker M."/>
            <person name="Detter J.C."/>
            <person name="Woyke T."/>
            <person name="Bristow J."/>
            <person name="Eisen J.A."/>
            <person name="Markowitz V."/>
            <person name="Hugenholtz P."/>
            <person name="Kyrpides N.C."/>
            <person name="Klenk H.P."/>
        </authorList>
    </citation>
    <scope>NUCLEOTIDE SEQUENCE [LARGE SCALE GENOMIC DNA]</scope>
    <source>
        <strain evidence="3">DSM 17365 / JCM 13257 / WB4</strain>
    </source>
</reference>
<organism evidence="2 3">
    <name type="scientific">Paludibacter propionicigenes (strain DSM 17365 / JCM 13257 / WB4)</name>
    <dbReference type="NCBI Taxonomy" id="694427"/>
    <lineage>
        <taxon>Bacteria</taxon>
        <taxon>Pseudomonadati</taxon>
        <taxon>Bacteroidota</taxon>
        <taxon>Bacteroidia</taxon>
        <taxon>Bacteroidales</taxon>
        <taxon>Paludibacteraceae</taxon>
        <taxon>Paludibacter</taxon>
    </lineage>
</organism>
<feature type="transmembrane region" description="Helical" evidence="1">
    <location>
        <begin position="59"/>
        <end position="81"/>
    </location>
</feature>
<feature type="transmembrane region" description="Helical" evidence="1">
    <location>
        <begin position="343"/>
        <end position="363"/>
    </location>
</feature>
<evidence type="ECO:0000313" key="2">
    <source>
        <dbReference type="EMBL" id="ADQ79112.1"/>
    </source>
</evidence>
<feature type="transmembrane region" description="Helical" evidence="1">
    <location>
        <begin position="18"/>
        <end position="38"/>
    </location>
</feature>
<keyword evidence="3" id="KW-1185">Reference proteome</keyword>
<reference key="1">
    <citation type="submission" date="2010-11" db="EMBL/GenBank/DDBJ databases">
        <title>The complete genome of Paludibacter propionicigenes DSM 17365.</title>
        <authorList>
            <consortium name="US DOE Joint Genome Institute (JGI-PGF)"/>
            <person name="Lucas S."/>
            <person name="Copeland A."/>
            <person name="Lapidus A."/>
            <person name="Bruce D."/>
            <person name="Goodwin L."/>
            <person name="Pitluck S."/>
            <person name="Kyrpides N."/>
            <person name="Mavromatis K."/>
            <person name="Ivanova N."/>
            <person name="Munk A.C."/>
            <person name="Brettin T."/>
            <person name="Detter J.C."/>
            <person name="Han C."/>
            <person name="Tapia R."/>
            <person name="Land M."/>
            <person name="Hauser L."/>
            <person name="Markowitz V."/>
            <person name="Cheng J.-F."/>
            <person name="Hugenholtz P."/>
            <person name="Woyke T."/>
            <person name="Wu D."/>
            <person name="Gronow S."/>
            <person name="Wellnitz S."/>
            <person name="Brambilla E."/>
            <person name="Klenk H.-P."/>
            <person name="Eisen J.A."/>
        </authorList>
    </citation>
    <scope>NUCLEOTIDE SEQUENCE</scope>
    <source>
        <strain>WB4</strain>
    </source>
</reference>
<feature type="transmembrane region" description="Helical" evidence="1">
    <location>
        <begin position="180"/>
        <end position="199"/>
    </location>
</feature>
<evidence type="ECO:0000313" key="3">
    <source>
        <dbReference type="Proteomes" id="UP000008718"/>
    </source>
</evidence>
<feature type="transmembrane region" description="Helical" evidence="1">
    <location>
        <begin position="206"/>
        <end position="222"/>
    </location>
</feature>
<feature type="transmembrane region" description="Helical" evidence="1">
    <location>
        <begin position="120"/>
        <end position="137"/>
    </location>
</feature>
<feature type="transmembrane region" description="Helical" evidence="1">
    <location>
        <begin position="370"/>
        <end position="388"/>
    </location>
</feature>
<sequence>MDLNIQQIKINKYNQVNYIYPVFFIFSFIGFYFGIWKLDTIVKLWAMIVSLYITFRTKFTLFDKFFSGFILYNILSIVIYIYNGCPIICYVNDMVNYLWAMLFFYVGSNQNETSHKFYKYFLYGNIIVFLIGFYLYFSAPEWYLDRLVEIKNNVWFADTNYNKDNILAFQRFSSFLQDEYAISHFAIFSIAVALAITYYRGVKVSIMNYIMIFVCILTAFLSQMRIAIFYSVVVLLAFIIYGFCVRGRRQSLVLLIILCSLIALVYVFAMFLFRDRLDIVIDSVIGRLKQMSFNDAISERTDQHAYLIRNWDYHIFGHGMGAGGSSAGMFGLPHVNDANYYKLLYESGLVGSTWFFIIIIMTLIRAFINIKYLIIELVIICYVLSAMVGSNSLTLAYMYILPFWFAMGRVWNYEYLKQLKNECVKI</sequence>
<dbReference type="EMBL" id="CP002345">
    <property type="protein sequence ID" value="ADQ79112.1"/>
    <property type="molecule type" value="Genomic_DNA"/>
</dbReference>
<dbReference type="Proteomes" id="UP000008718">
    <property type="component" value="Chromosome"/>
</dbReference>
<keyword evidence="1" id="KW-0812">Transmembrane</keyword>
<evidence type="ECO:0000256" key="1">
    <source>
        <dbReference type="SAM" id="Phobius"/>
    </source>
</evidence>
<feature type="transmembrane region" description="Helical" evidence="1">
    <location>
        <begin position="228"/>
        <end position="245"/>
    </location>
</feature>
<accession>E4T318</accession>
<proteinExistence type="predicted"/>
<feature type="transmembrane region" description="Helical" evidence="1">
    <location>
        <begin position="252"/>
        <end position="273"/>
    </location>
</feature>
<dbReference type="HOGENOM" id="CLU_643795_0_0_10"/>
<gene>
    <name evidence="2" type="ordered locus">Palpr_0962</name>
</gene>
<keyword evidence="1" id="KW-1133">Transmembrane helix</keyword>
<dbReference type="KEGG" id="ppn:Palpr_0962"/>
<dbReference type="AlphaFoldDB" id="E4T318"/>
<dbReference type="STRING" id="694427.Palpr_0962"/>
<protein>
    <recommendedName>
        <fullName evidence="4">O-antigen polymerase</fullName>
    </recommendedName>
</protein>
<keyword evidence="1" id="KW-0472">Membrane</keyword>
<dbReference type="RefSeq" id="WP_013444481.1">
    <property type="nucleotide sequence ID" value="NC_014734.1"/>
</dbReference>
<dbReference type="eggNOG" id="ENOG50317SB">
    <property type="taxonomic scope" value="Bacteria"/>
</dbReference>
<name>E4T318_PALPW</name>